<dbReference type="InterPro" id="IPR023795">
    <property type="entry name" value="Serpin_CS"/>
</dbReference>
<dbReference type="Gene3D" id="2.30.39.10">
    <property type="entry name" value="Alpha-1-antitrypsin, domain 1"/>
    <property type="match status" value="1"/>
</dbReference>
<dbReference type="InterPro" id="IPR042178">
    <property type="entry name" value="Serpin_sf_1"/>
</dbReference>
<keyword evidence="3" id="KW-0963">Cytoplasm</keyword>
<evidence type="ECO:0000256" key="11">
    <source>
        <dbReference type="ARBA" id="ARBA00079383"/>
    </source>
</evidence>
<organism evidence="13 14">
    <name type="scientific">Cyanoderma ruficeps</name>
    <name type="common">rufous-capped babbler</name>
    <dbReference type="NCBI Taxonomy" id="181631"/>
    <lineage>
        <taxon>Eukaryota</taxon>
        <taxon>Metazoa</taxon>
        <taxon>Chordata</taxon>
        <taxon>Craniata</taxon>
        <taxon>Vertebrata</taxon>
        <taxon>Euteleostomi</taxon>
        <taxon>Archelosauria</taxon>
        <taxon>Archosauria</taxon>
        <taxon>Dinosauria</taxon>
        <taxon>Saurischia</taxon>
        <taxon>Theropoda</taxon>
        <taxon>Coelurosauria</taxon>
        <taxon>Aves</taxon>
        <taxon>Neognathae</taxon>
        <taxon>Neoaves</taxon>
        <taxon>Telluraves</taxon>
        <taxon>Australaves</taxon>
        <taxon>Passeriformes</taxon>
        <taxon>Sylvioidea</taxon>
        <taxon>Timaliidae</taxon>
        <taxon>Cyanoderma</taxon>
    </lineage>
</organism>
<evidence type="ECO:0000313" key="13">
    <source>
        <dbReference type="Ensembl" id="ENSCRFP00000012946.1"/>
    </source>
</evidence>
<dbReference type="FunFam" id="3.30.497.10:FF:000001">
    <property type="entry name" value="Serine protease inhibitor"/>
    <property type="match status" value="1"/>
</dbReference>
<evidence type="ECO:0000256" key="10">
    <source>
        <dbReference type="ARBA" id="ARBA00073281"/>
    </source>
</evidence>
<evidence type="ECO:0000256" key="9">
    <source>
        <dbReference type="ARBA" id="ARBA00059846"/>
    </source>
</evidence>
<evidence type="ECO:0000256" key="6">
    <source>
        <dbReference type="ARBA" id="ARBA00022990"/>
    </source>
</evidence>
<dbReference type="GO" id="GO:0005737">
    <property type="term" value="C:cytoplasm"/>
    <property type="evidence" value="ECO:0007669"/>
    <property type="project" value="UniProtKB-SubCell"/>
</dbReference>
<dbReference type="SMART" id="SM00093">
    <property type="entry name" value="SERPIN"/>
    <property type="match status" value="1"/>
</dbReference>
<reference evidence="13" key="2">
    <citation type="submission" date="2025-09" db="UniProtKB">
        <authorList>
            <consortium name="Ensembl"/>
        </authorList>
    </citation>
    <scope>IDENTIFICATION</scope>
</reference>
<reference evidence="13" key="1">
    <citation type="submission" date="2025-08" db="UniProtKB">
        <authorList>
            <consortium name="Ensembl"/>
        </authorList>
    </citation>
    <scope>IDENTIFICATION</scope>
</reference>
<dbReference type="CDD" id="cd19956">
    <property type="entry name" value="serpinB"/>
    <property type="match status" value="1"/>
</dbReference>
<dbReference type="Pfam" id="PF00079">
    <property type="entry name" value="Serpin"/>
    <property type="match status" value="1"/>
</dbReference>
<dbReference type="GO" id="GO:0004867">
    <property type="term" value="F:serine-type endopeptidase inhibitor activity"/>
    <property type="evidence" value="ECO:0007669"/>
    <property type="project" value="UniProtKB-KW"/>
</dbReference>
<evidence type="ECO:0000256" key="4">
    <source>
        <dbReference type="ARBA" id="ARBA00022690"/>
    </source>
</evidence>
<dbReference type="PANTHER" id="PTHR11461:SF204">
    <property type="entry name" value="SERPIN B6"/>
    <property type="match status" value="1"/>
</dbReference>
<dbReference type="InterPro" id="IPR042185">
    <property type="entry name" value="Serpin_sf_2"/>
</dbReference>
<evidence type="ECO:0000256" key="2">
    <source>
        <dbReference type="ARBA" id="ARBA00006426"/>
    </source>
</evidence>
<dbReference type="InterPro" id="IPR036186">
    <property type="entry name" value="Serpin_sf"/>
</dbReference>
<keyword evidence="4" id="KW-0646">Protease inhibitor</keyword>
<evidence type="ECO:0000256" key="8">
    <source>
        <dbReference type="ARBA" id="ARBA00039202"/>
    </source>
</evidence>
<evidence type="ECO:0000256" key="7">
    <source>
        <dbReference type="ARBA" id="ARBA00038828"/>
    </source>
</evidence>
<accession>A0A8C3QZI4</accession>
<comment type="function">
    <text evidence="9">Regulates the activity of the neutrophil proteases.</text>
</comment>
<keyword evidence="14" id="KW-1185">Reference proteome</keyword>
<evidence type="ECO:0000256" key="1">
    <source>
        <dbReference type="ARBA" id="ARBA00004496"/>
    </source>
</evidence>
<dbReference type="FunFam" id="2.10.310.10:FF:000001">
    <property type="entry name" value="Serpin family A member 1"/>
    <property type="match status" value="1"/>
</dbReference>
<dbReference type="GO" id="GO:0005615">
    <property type="term" value="C:extracellular space"/>
    <property type="evidence" value="ECO:0007669"/>
    <property type="project" value="InterPro"/>
</dbReference>
<feature type="domain" description="Serpin" evidence="12">
    <location>
        <begin position="13"/>
        <end position="381"/>
    </location>
</feature>
<comment type="subunit">
    <text evidence="7">Forms a complex with the monomeric form of beta-tryptase.</text>
</comment>
<dbReference type="InterPro" id="IPR000215">
    <property type="entry name" value="Serpin_fam"/>
</dbReference>
<dbReference type="AlphaFoldDB" id="A0A8C3QZI4"/>
<evidence type="ECO:0000313" key="14">
    <source>
        <dbReference type="Proteomes" id="UP000694396"/>
    </source>
</evidence>
<dbReference type="InterPro" id="IPR023796">
    <property type="entry name" value="Serpin_dom"/>
</dbReference>
<name>A0A8C3QZI4_9PASS</name>
<evidence type="ECO:0000259" key="12">
    <source>
        <dbReference type="SMART" id="SM00093"/>
    </source>
</evidence>
<sequence>MESLCAANTTFAVDLFRKLCEKNSGQNVFFSPFSISSALSMVLLGSRGSTEAQISKVLSLKNAQDAHNGYQSLLSEINDPKTKYILRTANRLYGEKTLEFLPSFLESSQKSYHAGLEQMDFLHAWEDSRKQINGWVEERTEGKIQNLLAEGILNSLTRLVLVNAIYFKGNWEEQFNKQSTTEREFHINKKETRPVQMMFKEAYFKMAYIGALQTKILELPYEGNELSMIILLPDAIQDGSTGLERLERELTYEKLMDWIRPEMMRSTELMVSLPTFKLEEDYDLKPILRSMGMLDAFESGKADFSGISSGKELMLSEVIHKSFVEVNEEGTEAAAATAAVVIPYCGRIGPKLKFTADHPFLFFIRHNRTGSILFCGRFCCP</sequence>
<evidence type="ECO:0000256" key="3">
    <source>
        <dbReference type="ARBA" id="ARBA00022490"/>
    </source>
</evidence>
<comment type="similarity">
    <text evidence="2">Belongs to the serpin family. Ov-serpin subfamily.</text>
</comment>
<proteinExistence type="inferred from homology"/>
<dbReference type="FunFam" id="2.30.39.10:FF:000014">
    <property type="entry name" value="Serpin family B member 9"/>
    <property type="match status" value="1"/>
</dbReference>
<comment type="subcellular location">
    <subcellularLocation>
        <location evidence="1">Cytoplasm</location>
    </subcellularLocation>
</comment>
<dbReference type="PRINTS" id="PR00676">
    <property type="entry name" value="MASPIN"/>
</dbReference>
<evidence type="ECO:0000256" key="5">
    <source>
        <dbReference type="ARBA" id="ARBA00022900"/>
    </source>
</evidence>
<keyword evidence="6" id="KW-0007">Acetylation</keyword>
<dbReference type="PROSITE" id="PS00284">
    <property type="entry name" value="SERPIN"/>
    <property type="match status" value="1"/>
</dbReference>
<dbReference type="SUPFAM" id="SSF56574">
    <property type="entry name" value="Serpins"/>
    <property type="match status" value="1"/>
</dbReference>
<dbReference type="Gene3D" id="3.30.497.10">
    <property type="entry name" value="Antithrombin, subunit I, domain 2"/>
    <property type="match status" value="1"/>
</dbReference>
<dbReference type="Ensembl" id="ENSCRFT00000013392.1">
    <property type="protein sequence ID" value="ENSCRFP00000012946.1"/>
    <property type="gene ID" value="ENSCRFG00000010037.1"/>
</dbReference>
<keyword evidence="5" id="KW-0722">Serine protease inhibitor</keyword>
<dbReference type="InterPro" id="IPR000240">
    <property type="entry name" value="Serpin_B9/Maspin"/>
</dbReference>
<dbReference type="PANTHER" id="PTHR11461">
    <property type="entry name" value="SERINE PROTEASE INHIBITOR, SERPIN"/>
    <property type="match status" value="1"/>
</dbReference>
<dbReference type="Proteomes" id="UP000694396">
    <property type="component" value="Unplaced"/>
</dbReference>
<protein>
    <recommendedName>
        <fullName evidence="10">Leukocyte elastase inhibitor</fullName>
    </recommendedName>
    <alternativeName>
        <fullName evidence="11">Serpin B1</fullName>
    </alternativeName>
    <alternativeName>
        <fullName evidence="8">Serpin B6</fullName>
    </alternativeName>
</protein>